<evidence type="ECO:0000313" key="8">
    <source>
        <dbReference type="EMBL" id="TSK13484.1"/>
    </source>
</evidence>
<protein>
    <submittedName>
        <fullName evidence="8">Cyclin-dependent kinase inhibitor 1B</fullName>
    </submittedName>
</protein>
<dbReference type="InterPro" id="IPR003175">
    <property type="entry name" value="CDI_dom"/>
</dbReference>
<evidence type="ECO:0000256" key="5">
    <source>
        <dbReference type="ARBA" id="ARBA00023306"/>
    </source>
</evidence>
<dbReference type="AlphaFoldDB" id="A0A556TI10"/>
<dbReference type="GO" id="GO:0005634">
    <property type="term" value="C:nucleus"/>
    <property type="evidence" value="ECO:0007669"/>
    <property type="project" value="UniProtKB-SubCell"/>
</dbReference>
<dbReference type="GO" id="GO:0045930">
    <property type="term" value="P:negative regulation of mitotic cell cycle"/>
    <property type="evidence" value="ECO:0007669"/>
    <property type="project" value="TreeGrafter"/>
</dbReference>
<comment type="subcellular location">
    <subcellularLocation>
        <location evidence="1">Nucleus</location>
    </subcellularLocation>
</comment>
<comment type="caution">
    <text evidence="8">The sequence shown here is derived from an EMBL/GenBank/DDBJ whole genome shotgun (WGS) entry which is preliminary data.</text>
</comment>
<evidence type="ECO:0000256" key="4">
    <source>
        <dbReference type="ARBA" id="ARBA00023242"/>
    </source>
</evidence>
<evidence type="ECO:0000256" key="3">
    <source>
        <dbReference type="ARBA" id="ARBA00023013"/>
    </source>
</evidence>
<evidence type="ECO:0000256" key="6">
    <source>
        <dbReference type="SAM" id="MobiDB-lite"/>
    </source>
</evidence>
<keyword evidence="9" id="KW-1185">Reference proteome</keyword>
<gene>
    <name evidence="8" type="ORF">Baya_0358</name>
</gene>
<keyword evidence="3" id="KW-0649">Protein kinase inhibitor</keyword>
<evidence type="ECO:0000256" key="2">
    <source>
        <dbReference type="ARBA" id="ARBA00006726"/>
    </source>
</evidence>
<evidence type="ECO:0000256" key="1">
    <source>
        <dbReference type="ARBA" id="ARBA00004123"/>
    </source>
</evidence>
<organism evidence="8 9">
    <name type="scientific">Bagarius yarrelli</name>
    <name type="common">Goonch</name>
    <name type="synonym">Bagrus yarrelli</name>
    <dbReference type="NCBI Taxonomy" id="175774"/>
    <lineage>
        <taxon>Eukaryota</taxon>
        <taxon>Metazoa</taxon>
        <taxon>Chordata</taxon>
        <taxon>Craniata</taxon>
        <taxon>Vertebrata</taxon>
        <taxon>Euteleostomi</taxon>
        <taxon>Actinopterygii</taxon>
        <taxon>Neopterygii</taxon>
        <taxon>Teleostei</taxon>
        <taxon>Ostariophysi</taxon>
        <taxon>Siluriformes</taxon>
        <taxon>Sisoridae</taxon>
        <taxon>Sisorinae</taxon>
        <taxon>Bagarius</taxon>
    </lineage>
</organism>
<feature type="region of interest" description="Disordered" evidence="6">
    <location>
        <begin position="154"/>
        <end position="185"/>
    </location>
</feature>
<dbReference type="Proteomes" id="UP000319801">
    <property type="component" value="Unassembled WGS sequence"/>
</dbReference>
<keyword evidence="4" id="KW-0539">Nucleus</keyword>
<dbReference type="EMBL" id="VCAZ01000001">
    <property type="protein sequence ID" value="TSK13484.1"/>
    <property type="molecule type" value="Genomic_DNA"/>
</dbReference>
<sequence length="185" mass="20681">MASVQLFPNTLAAPRERIPQQTRRNACRNLFGPVNHEELNRDLNAKLSEISERNQQRWNFNFASGTPLQGDYEWEKAALDATPAFYLHFRSGEKKAAALPHTEAPNGVTCARSDAASGAVSSSRTGKRSRTKRKTSARLTTSTTTYITDLYSKRKKAGDVKERKSAAVKPLRFLSSEQTPRKALR</sequence>
<dbReference type="InterPro" id="IPR044898">
    <property type="entry name" value="CDI_dom_sf"/>
</dbReference>
<dbReference type="PANTHER" id="PTHR10265:SF44">
    <property type="entry name" value="CYCLIN-DEPENDENT KINASE INHIBITOR 1C"/>
    <property type="match status" value="1"/>
</dbReference>
<feature type="compositionally biased region" description="Basic residues" evidence="6">
    <location>
        <begin position="125"/>
        <end position="136"/>
    </location>
</feature>
<dbReference type="Pfam" id="PF02234">
    <property type="entry name" value="CDI"/>
    <property type="match status" value="1"/>
</dbReference>
<dbReference type="GO" id="GO:0004861">
    <property type="term" value="F:cyclin-dependent protein serine/threonine kinase inhibitor activity"/>
    <property type="evidence" value="ECO:0007669"/>
    <property type="project" value="InterPro"/>
</dbReference>
<dbReference type="Gene3D" id="4.10.365.10">
    <property type="entry name" value="p27"/>
    <property type="match status" value="1"/>
</dbReference>
<feature type="region of interest" description="Disordered" evidence="6">
    <location>
        <begin position="114"/>
        <end position="140"/>
    </location>
</feature>
<dbReference type="OrthoDB" id="6373236at2759"/>
<dbReference type="PANTHER" id="PTHR10265">
    <property type="entry name" value="CYCLIN-DEPENDENT KINASE INHIBITOR 1"/>
    <property type="match status" value="1"/>
</dbReference>
<evidence type="ECO:0000259" key="7">
    <source>
        <dbReference type="Pfam" id="PF02234"/>
    </source>
</evidence>
<comment type="similarity">
    <text evidence="2">Belongs to the CDI family.</text>
</comment>
<evidence type="ECO:0000313" key="9">
    <source>
        <dbReference type="Proteomes" id="UP000319801"/>
    </source>
</evidence>
<proteinExistence type="inferred from homology"/>
<feature type="domain" description="Cyclin-dependent kinase inhibitor" evidence="7">
    <location>
        <begin position="29"/>
        <end position="76"/>
    </location>
</feature>
<keyword evidence="5" id="KW-0131">Cell cycle</keyword>
<accession>A0A556TI10</accession>
<reference evidence="8 9" key="1">
    <citation type="journal article" date="2019" name="Genome Biol. Evol.">
        <title>Whole-Genome Sequencing of the Giant Devil Catfish, Bagarius yarrelli.</title>
        <authorList>
            <person name="Jiang W."/>
            <person name="Lv Y."/>
            <person name="Cheng L."/>
            <person name="Yang K."/>
            <person name="Chao B."/>
            <person name="Wang X."/>
            <person name="Li Y."/>
            <person name="Pan X."/>
            <person name="You X."/>
            <person name="Zhang Y."/>
            <person name="Yang J."/>
            <person name="Li J."/>
            <person name="Zhang X."/>
            <person name="Liu S."/>
            <person name="Sun C."/>
            <person name="Yang J."/>
            <person name="Shi Q."/>
        </authorList>
    </citation>
    <scope>NUCLEOTIDE SEQUENCE [LARGE SCALE GENOMIC DNA]</scope>
    <source>
        <strain evidence="8">JWS20170419001</strain>
        <tissue evidence="8">Muscle</tissue>
    </source>
</reference>
<name>A0A556TI10_BAGYA</name>